<dbReference type="PANTHER" id="PTHR45726">
    <property type="entry name" value="LEUKOTRIENE A-4 HYDROLASE"/>
    <property type="match status" value="1"/>
</dbReference>
<evidence type="ECO:0000256" key="1">
    <source>
        <dbReference type="SAM" id="SignalP"/>
    </source>
</evidence>
<reference evidence="3 4" key="1">
    <citation type="submission" date="2016-11" db="EMBL/GenBank/DDBJ databases">
        <authorList>
            <person name="Varghese N."/>
            <person name="Submissions S."/>
        </authorList>
    </citation>
    <scope>NUCLEOTIDE SEQUENCE [LARGE SCALE GENOMIC DNA]</scope>
    <source>
        <strain evidence="3 4">DSM 6368</strain>
    </source>
</reference>
<feature type="domain" description="Peptidase M1 membrane alanine aminopeptidase" evidence="2">
    <location>
        <begin position="372"/>
        <end position="519"/>
    </location>
</feature>
<dbReference type="PANTHER" id="PTHR45726:SF3">
    <property type="entry name" value="LEUKOTRIENE A-4 HYDROLASE"/>
    <property type="match status" value="1"/>
</dbReference>
<proteinExistence type="predicted"/>
<dbReference type="Proteomes" id="UP000184216">
    <property type="component" value="Unassembled WGS sequence"/>
</dbReference>
<sequence>MRTLPFFIIKIMHKIILLSFLSFGLNSAFAQSAPYWQQHADYKMEVSMDVKNYQYKGKQELVYTNNSPDTLRKVFYHLFPNAFQPGSEMDARLHFIKDPDGRMVNKIKGADGKDVKQSRIETLKPNEIGFLKINNLKQDGVSAQTRVSGTILEVTLAKPILPNSKSTFTLDFDGQVPVQVRRSGRNNSEGVELSMSQWYPKLAEFDFEGWHADPYIAREFHGVWGNFDVKITIDKEYTIGGSGYLQDKNEIGHGYEDAGVTVTYPKKAKTLTWHFIAPNVHDFTWAADKEYTHDIVKGPNDVDLHFFYKNNPKTTANWKQLEPLMVKVMEYYNHRVGQYPYKQYSFIQGGDGGMEYAMCTLMLGNGTLEGILGTATHELGHSWFQHILASNESKHPWMDEGFTTYIEDSALNELKGDKKEVNPFKGNYAAYYQLVQSGKEQPQTTHGDRYDENRPYSISSYIKGSIFLSQLEYVIGKENLDATLKRYFNDFKFKHPTPNDIKRSAERVSGAELDWYLIDWAQTANTIDYGIKDVADNAGKTTVTLERIGRMPMPIDLKVEYTDGTSENFYIPLRMMNFIKPNPNPNEKRTVLEDWAWAQSNYSFAIDKNKEAIKKITIDPSGLMADIKAPNNVFEVK</sequence>
<dbReference type="CDD" id="cd09604">
    <property type="entry name" value="M1_APN_like"/>
    <property type="match status" value="1"/>
</dbReference>
<evidence type="ECO:0000259" key="2">
    <source>
        <dbReference type="Pfam" id="PF01433"/>
    </source>
</evidence>
<dbReference type="Gene3D" id="1.10.390.10">
    <property type="entry name" value="Neutral Protease Domain 2"/>
    <property type="match status" value="1"/>
</dbReference>
<dbReference type="SUPFAM" id="SSF55486">
    <property type="entry name" value="Metalloproteases ('zincins'), catalytic domain"/>
    <property type="match status" value="1"/>
</dbReference>
<keyword evidence="1" id="KW-0732">Signal</keyword>
<gene>
    <name evidence="3" type="ORF">SAMN05444387_1733</name>
</gene>
<dbReference type="InterPro" id="IPR014782">
    <property type="entry name" value="Peptidase_M1_dom"/>
</dbReference>
<dbReference type="InterPro" id="IPR034015">
    <property type="entry name" value="M1_LTA4H"/>
</dbReference>
<evidence type="ECO:0000313" key="3">
    <source>
        <dbReference type="EMBL" id="SHM02569.1"/>
    </source>
</evidence>
<evidence type="ECO:0000313" key="4">
    <source>
        <dbReference type="Proteomes" id="UP000184216"/>
    </source>
</evidence>
<dbReference type="EMBL" id="FRBX01000002">
    <property type="protein sequence ID" value="SHM02569.1"/>
    <property type="molecule type" value="Genomic_DNA"/>
</dbReference>
<dbReference type="Pfam" id="PF01433">
    <property type="entry name" value="Peptidase_M1"/>
    <property type="match status" value="1"/>
</dbReference>
<organism evidence="3 4">
    <name type="scientific">Flavobacterium pectinovorum</name>
    <dbReference type="NCBI Taxonomy" id="29533"/>
    <lineage>
        <taxon>Bacteria</taxon>
        <taxon>Pseudomonadati</taxon>
        <taxon>Bacteroidota</taxon>
        <taxon>Flavobacteriia</taxon>
        <taxon>Flavobacteriales</taxon>
        <taxon>Flavobacteriaceae</taxon>
        <taxon>Flavobacterium</taxon>
    </lineage>
</organism>
<name>A0ABY1J1T8_9FLAO</name>
<comment type="caution">
    <text evidence="3">The sequence shown here is derived from an EMBL/GenBank/DDBJ whole genome shotgun (WGS) entry which is preliminary data.</text>
</comment>
<feature type="chain" id="PRO_5046092349" evidence="1">
    <location>
        <begin position="31"/>
        <end position="637"/>
    </location>
</feature>
<feature type="signal peptide" evidence="1">
    <location>
        <begin position="1"/>
        <end position="30"/>
    </location>
</feature>
<protein>
    <submittedName>
        <fullName evidence="3">Peptidase family M1</fullName>
    </submittedName>
</protein>
<keyword evidence="4" id="KW-1185">Reference proteome</keyword>
<dbReference type="InterPro" id="IPR027268">
    <property type="entry name" value="Peptidase_M4/M1_CTD_sf"/>
</dbReference>
<accession>A0ABY1J1T8</accession>